<dbReference type="EMBL" id="AP014936">
    <property type="protein sequence ID" value="BAU49776.1"/>
    <property type="molecule type" value="Genomic_DNA"/>
</dbReference>
<evidence type="ECO:0000313" key="2">
    <source>
        <dbReference type="Proteomes" id="UP000218899"/>
    </source>
</evidence>
<dbReference type="OrthoDB" id="5567088at2"/>
<name>A0A1C7AEZ5_9GAMM</name>
<sequence length="69" mass="7979">MNAHELERQATELGLDLPMDAPAPRLIRAIQRRRGQAACFGNDERFTCTDYACEWRAECLKPIAEWLRC</sequence>
<gene>
    <name evidence="1" type="ORF">SVA_3228</name>
</gene>
<proteinExistence type="predicted"/>
<accession>A0A1C7AEZ5</accession>
<dbReference type="RefSeq" id="WP_096462136.1">
    <property type="nucleotide sequence ID" value="NZ_AP014936.1"/>
</dbReference>
<dbReference type="KEGG" id="sva:SVA_3228"/>
<evidence type="ECO:0000313" key="1">
    <source>
        <dbReference type="EMBL" id="BAU49776.1"/>
    </source>
</evidence>
<organism evidence="1 2">
    <name type="scientific">Sulfurifustis variabilis</name>
    <dbReference type="NCBI Taxonomy" id="1675686"/>
    <lineage>
        <taxon>Bacteria</taxon>
        <taxon>Pseudomonadati</taxon>
        <taxon>Pseudomonadota</taxon>
        <taxon>Gammaproteobacteria</taxon>
        <taxon>Acidiferrobacterales</taxon>
        <taxon>Acidiferrobacteraceae</taxon>
        <taxon>Sulfurifustis</taxon>
    </lineage>
</organism>
<protein>
    <submittedName>
        <fullName evidence="1">Uncharacterized protein</fullName>
    </submittedName>
</protein>
<reference evidence="1 2" key="1">
    <citation type="submission" date="2015-08" db="EMBL/GenBank/DDBJ databases">
        <title>Complete genome sequence of Sulfurifustis variabilis.</title>
        <authorList>
            <person name="Miura A."/>
            <person name="Kojima H."/>
            <person name="Fukui M."/>
        </authorList>
    </citation>
    <scope>NUCLEOTIDE SEQUENCE [LARGE SCALE GENOMIC DNA]</scope>
    <source>
        <strain evidence="2">skN76</strain>
    </source>
</reference>
<keyword evidence="2" id="KW-1185">Reference proteome</keyword>
<dbReference type="Proteomes" id="UP000218899">
    <property type="component" value="Chromosome"/>
</dbReference>
<dbReference type="AlphaFoldDB" id="A0A1C7AEZ5"/>